<keyword evidence="5" id="KW-1185">Reference proteome</keyword>
<keyword evidence="2" id="KW-0067">ATP-binding</keyword>
<name>A0ABD0YK02_9HEMI</name>
<evidence type="ECO:0000256" key="2">
    <source>
        <dbReference type="ARBA" id="ARBA00022840"/>
    </source>
</evidence>
<dbReference type="Gene3D" id="3.30.70.3170">
    <property type="match status" value="1"/>
</dbReference>
<dbReference type="AlphaFoldDB" id="A0ABD0YK02"/>
<gene>
    <name evidence="4" type="ORF">AAG570_004780</name>
</gene>
<protein>
    <recommendedName>
        <fullName evidence="3">GHMP kinase C-terminal domain-containing protein</fullName>
    </recommendedName>
</protein>
<sequence>MFEKNAKQETMEIEAWRVDAWCHECRSGAADLTTLGCLMNESHDSLRSLYECSHPTLDRLVRVCTEAGAKGARLTGAGWGGCVVALTTRDTVEEFIEEVKREFYTKVPPGEGFKTVSSPDSLIFPTEPNQGAEIYLP</sequence>
<dbReference type="PANTHER" id="PTHR10457:SF7">
    <property type="entry name" value="GALACTOKINASE-RELATED"/>
    <property type="match status" value="1"/>
</dbReference>
<evidence type="ECO:0000259" key="3">
    <source>
        <dbReference type="Pfam" id="PF08544"/>
    </source>
</evidence>
<dbReference type="EMBL" id="JBFDAA010000016">
    <property type="protein sequence ID" value="KAL1117454.1"/>
    <property type="molecule type" value="Genomic_DNA"/>
</dbReference>
<dbReference type="InterPro" id="IPR013750">
    <property type="entry name" value="GHMP_kinase_C_dom"/>
</dbReference>
<dbReference type="Gene3D" id="1.20.1440.340">
    <property type="match status" value="1"/>
</dbReference>
<keyword evidence="1" id="KW-0547">Nucleotide-binding</keyword>
<dbReference type="Proteomes" id="UP001558652">
    <property type="component" value="Unassembled WGS sequence"/>
</dbReference>
<comment type="caution">
    <text evidence="4">The sequence shown here is derived from an EMBL/GenBank/DDBJ whole genome shotgun (WGS) entry which is preliminary data.</text>
</comment>
<dbReference type="SUPFAM" id="SSF55060">
    <property type="entry name" value="GHMP Kinase, C-terminal domain"/>
    <property type="match status" value="1"/>
</dbReference>
<dbReference type="GO" id="GO:0005524">
    <property type="term" value="F:ATP binding"/>
    <property type="evidence" value="ECO:0007669"/>
    <property type="project" value="UniProtKB-KW"/>
</dbReference>
<feature type="domain" description="GHMP kinase C-terminal" evidence="3">
    <location>
        <begin position="31"/>
        <end position="104"/>
    </location>
</feature>
<accession>A0ABD0YK02</accession>
<dbReference type="PANTHER" id="PTHR10457">
    <property type="entry name" value="MEVALONATE KINASE/GALACTOKINASE"/>
    <property type="match status" value="1"/>
</dbReference>
<organism evidence="4 5">
    <name type="scientific">Ranatra chinensis</name>
    <dbReference type="NCBI Taxonomy" id="642074"/>
    <lineage>
        <taxon>Eukaryota</taxon>
        <taxon>Metazoa</taxon>
        <taxon>Ecdysozoa</taxon>
        <taxon>Arthropoda</taxon>
        <taxon>Hexapoda</taxon>
        <taxon>Insecta</taxon>
        <taxon>Pterygota</taxon>
        <taxon>Neoptera</taxon>
        <taxon>Paraneoptera</taxon>
        <taxon>Hemiptera</taxon>
        <taxon>Heteroptera</taxon>
        <taxon>Panheteroptera</taxon>
        <taxon>Nepomorpha</taxon>
        <taxon>Nepidae</taxon>
        <taxon>Ranatrinae</taxon>
        <taxon>Ranatra</taxon>
    </lineage>
</organism>
<dbReference type="InterPro" id="IPR036554">
    <property type="entry name" value="GHMP_kinase_C_sf"/>
</dbReference>
<proteinExistence type="predicted"/>
<evidence type="ECO:0000256" key="1">
    <source>
        <dbReference type="ARBA" id="ARBA00022741"/>
    </source>
</evidence>
<dbReference type="Pfam" id="PF08544">
    <property type="entry name" value="GHMP_kinases_C"/>
    <property type="match status" value="1"/>
</dbReference>
<reference evidence="4 5" key="1">
    <citation type="submission" date="2024-07" db="EMBL/GenBank/DDBJ databases">
        <title>Chromosome-level genome assembly of the water stick insect Ranatra chinensis (Heteroptera: Nepidae).</title>
        <authorList>
            <person name="Liu X."/>
        </authorList>
    </citation>
    <scope>NUCLEOTIDE SEQUENCE [LARGE SCALE GENOMIC DNA]</scope>
    <source>
        <strain evidence="4">Cailab_2021Rc</strain>
        <tissue evidence="4">Muscle</tissue>
    </source>
</reference>
<evidence type="ECO:0000313" key="4">
    <source>
        <dbReference type="EMBL" id="KAL1117454.1"/>
    </source>
</evidence>
<evidence type="ECO:0000313" key="5">
    <source>
        <dbReference type="Proteomes" id="UP001558652"/>
    </source>
</evidence>